<dbReference type="FunFam" id="3.40.50.300:FF:000398">
    <property type="entry name" value="Type IV pilus assembly ATPase PilB"/>
    <property type="match status" value="1"/>
</dbReference>
<dbReference type="GO" id="GO:0005524">
    <property type="term" value="F:ATP binding"/>
    <property type="evidence" value="ECO:0007669"/>
    <property type="project" value="UniProtKB-KW"/>
</dbReference>
<evidence type="ECO:0000313" key="6">
    <source>
        <dbReference type="Proteomes" id="UP000176846"/>
    </source>
</evidence>
<dbReference type="Proteomes" id="UP000176846">
    <property type="component" value="Unassembled WGS sequence"/>
</dbReference>
<protein>
    <recommendedName>
        <fullName evidence="4">Bacterial type II secretion system protein E domain-containing protein</fullName>
    </recommendedName>
</protein>
<dbReference type="GO" id="GO:0005886">
    <property type="term" value="C:plasma membrane"/>
    <property type="evidence" value="ECO:0007669"/>
    <property type="project" value="TreeGrafter"/>
</dbReference>
<dbReference type="Pfam" id="PF05157">
    <property type="entry name" value="MshEN"/>
    <property type="match status" value="1"/>
</dbReference>
<dbReference type="PROSITE" id="PS00662">
    <property type="entry name" value="T2SP_E"/>
    <property type="match status" value="1"/>
</dbReference>
<organism evidence="5 6">
    <name type="scientific">Candidatus Uhrbacteria bacterium RIFCSPLOWO2_01_FULL_47_25</name>
    <dbReference type="NCBI Taxonomy" id="1802402"/>
    <lineage>
        <taxon>Bacteria</taxon>
        <taxon>Candidatus Uhriibacteriota</taxon>
    </lineage>
</organism>
<evidence type="ECO:0000313" key="5">
    <source>
        <dbReference type="EMBL" id="OGL81403.1"/>
    </source>
</evidence>
<dbReference type="EMBL" id="MGEK01000030">
    <property type="protein sequence ID" value="OGL81403.1"/>
    <property type="molecule type" value="Genomic_DNA"/>
</dbReference>
<feature type="domain" description="Bacterial type II secretion system protein E" evidence="4">
    <location>
        <begin position="388"/>
        <end position="402"/>
    </location>
</feature>
<dbReference type="Pfam" id="PF00437">
    <property type="entry name" value="T2SSE"/>
    <property type="match status" value="1"/>
</dbReference>
<sequence>MPLNVLDQKFLDSQLVTALQKKNLVSGEEIAAWRARGSASDDLKSLVMTKHVINEEDWVRLLGDVWGIPYKDLTGLVTPPSVLQAITESAAKNYHMVAFERSGKDLSVGLVKPHDVAALEVLEFLSKEHNWRIRYFIISEASFQAAVRQYHTLSKEIESVLTQAEEKFADVVATEQEEVDEVVKRAPVAKIVSVIIQHAVEGKASDIHIEPLMRESRVRYRIDGILHISLLLPKYIHNAVVSRIKVLSNLKLDETRLPQDGRIRLNVEGRDVDLRISVLPLADGEKVVMRVLDASVTPPTLADLGFRDDTRAVIEKSIKRPHGLFLVTGPTGSGKSTTLFAVLNLLNREGVNIITLEDPIEYYVKGVNQSQVRPEIGYTFANGLRSILRQDPDVVMVGEIRDNETAELSIHAGLTGHYVLSTLHTNDALGAVPRMLDMKVEPFLMVSTLDTIVAQRLVRKLCPDCQAPVENVKQLIEIVIAEFTSLSAELRPTIAPDTKLYHSVGCAKCSNTGYRGRLAIAEAITMTPEMQQVVMGGNKPEEVKAELKRQKFFNMRQDGMLKVLQGMTSIEEVIRVTTD</sequence>
<evidence type="ECO:0000256" key="1">
    <source>
        <dbReference type="ARBA" id="ARBA00006611"/>
    </source>
</evidence>
<dbReference type="SUPFAM" id="SSF160246">
    <property type="entry name" value="EspE N-terminal domain-like"/>
    <property type="match status" value="1"/>
</dbReference>
<dbReference type="InterPro" id="IPR001482">
    <property type="entry name" value="T2SS/T4SS_dom"/>
</dbReference>
<name>A0A1F7USX2_9BACT</name>
<keyword evidence="2" id="KW-0547">Nucleotide-binding</keyword>
<keyword evidence="3" id="KW-0067">ATP-binding</keyword>
<dbReference type="Gene3D" id="3.30.300.160">
    <property type="entry name" value="Type II secretion system, protein E, N-terminal domain"/>
    <property type="match status" value="1"/>
</dbReference>
<gene>
    <name evidence="5" type="ORF">A2936_00210</name>
</gene>
<dbReference type="PANTHER" id="PTHR30258">
    <property type="entry name" value="TYPE II SECRETION SYSTEM PROTEIN GSPE-RELATED"/>
    <property type="match status" value="1"/>
</dbReference>
<dbReference type="GO" id="GO:0016887">
    <property type="term" value="F:ATP hydrolysis activity"/>
    <property type="evidence" value="ECO:0007669"/>
    <property type="project" value="TreeGrafter"/>
</dbReference>
<comment type="similarity">
    <text evidence="1">Belongs to the GSP E family.</text>
</comment>
<dbReference type="Gene3D" id="3.40.50.300">
    <property type="entry name" value="P-loop containing nucleotide triphosphate hydrolases"/>
    <property type="match status" value="1"/>
</dbReference>
<dbReference type="InterPro" id="IPR007831">
    <property type="entry name" value="T2SS_GspE_N"/>
</dbReference>
<evidence type="ECO:0000259" key="4">
    <source>
        <dbReference type="PROSITE" id="PS00662"/>
    </source>
</evidence>
<evidence type="ECO:0000256" key="2">
    <source>
        <dbReference type="ARBA" id="ARBA00022741"/>
    </source>
</evidence>
<reference evidence="5 6" key="1">
    <citation type="journal article" date="2016" name="Nat. Commun.">
        <title>Thousands of microbial genomes shed light on interconnected biogeochemical processes in an aquifer system.</title>
        <authorList>
            <person name="Anantharaman K."/>
            <person name="Brown C.T."/>
            <person name="Hug L.A."/>
            <person name="Sharon I."/>
            <person name="Castelle C.J."/>
            <person name="Probst A.J."/>
            <person name="Thomas B.C."/>
            <person name="Singh A."/>
            <person name="Wilkins M.J."/>
            <person name="Karaoz U."/>
            <person name="Brodie E.L."/>
            <person name="Williams K.H."/>
            <person name="Hubbard S.S."/>
            <person name="Banfield J.F."/>
        </authorList>
    </citation>
    <scope>NUCLEOTIDE SEQUENCE [LARGE SCALE GENOMIC DNA]</scope>
</reference>
<dbReference type="Gene3D" id="3.30.450.90">
    <property type="match status" value="1"/>
</dbReference>
<dbReference type="InterPro" id="IPR027417">
    <property type="entry name" value="P-loop_NTPase"/>
</dbReference>
<comment type="caution">
    <text evidence="5">The sequence shown here is derived from an EMBL/GenBank/DDBJ whole genome shotgun (WGS) entry which is preliminary data.</text>
</comment>
<dbReference type="AlphaFoldDB" id="A0A1F7USX2"/>
<proteinExistence type="inferred from homology"/>
<evidence type="ECO:0000256" key="3">
    <source>
        <dbReference type="ARBA" id="ARBA00022840"/>
    </source>
</evidence>
<dbReference type="SUPFAM" id="SSF52540">
    <property type="entry name" value="P-loop containing nucleoside triphosphate hydrolases"/>
    <property type="match status" value="1"/>
</dbReference>
<dbReference type="InterPro" id="IPR037257">
    <property type="entry name" value="T2SS_E_N_sf"/>
</dbReference>
<accession>A0A1F7USX2</accession>
<dbReference type="PANTHER" id="PTHR30258:SF1">
    <property type="entry name" value="PROTEIN TRANSPORT PROTEIN HOFB HOMOLOG"/>
    <property type="match status" value="1"/>
</dbReference>
<dbReference type="CDD" id="cd01129">
    <property type="entry name" value="PulE-GspE-like"/>
    <property type="match status" value="1"/>
</dbReference>